<evidence type="ECO:0000313" key="5">
    <source>
        <dbReference type="EMBL" id="SIT80270.1"/>
    </source>
</evidence>
<keyword evidence="3" id="KW-0804">Transcription</keyword>
<dbReference type="Pfam" id="PF03472">
    <property type="entry name" value="Autoind_bind"/>
    <property type="match status" value="1"/>
</dbReference>
<feature type="domain" description="Transcription factor LuxR-like autoinducer-binding" evidence="4">
    <location>
        <begin position="35"/>
        <end position="134"/>
    </location>
</feature>
<dbReference type="Proteomes" id="UP000186997">
    <property type="component" value="Unassembled WGS sequence"/>
</dbReference>
<dbReference type="STRING" id="287098.SAMN05421665_1080"/>
<dbReference type="Gene3D" id="3.30.450.80">
    <property type="entry name" value="Transcription factor LuxR-like, autoinducer-binding domain"/>
    <property type="match status" value="1"/>
</dbReference>
<proteinExistence type="predicted"/>
<evidence type="ECO:0000256" key="3">
    <source>
        <dbReference type="ARBA" id="ARBA00023163"/>
    </source>
</evidence>
<organism evidence="5 6">
    <name type="scientific">Yoonia rosea</name>
    <dbReference type="NCBI Taxonomy" id="287098"/>
    <lineage>
        <taxon>Bacteria</taxon>
        <taxon>Pseudomonadati</taxon>
        <taxon>Pseudomonadota</taxon>
        <taxon>Alphaproteobacteria</taxon>
        <taxon>Rhodobacterales</taxon>
        <taxon>Paracoccaceae</taxon>
        <taxon>Yoonia</taxon>
    </lineage>
</organism>
<dbReference type="RefSeq" id="WP_084190729.1">
    <property type="nucleotide sequence ID" value="NZ_FTPR01000001.1"/>
</dbReference>
<evidence type="ECO:0000259" key="4">
    <source>
        <dbReference type="Pfam" id="PF03472"/>
    </source>
</evidence>
<keyword evidence="1" id="KW-0805">Transcription regulation</keyword>
<protein>
    <submittedName>
        <fullName evidence="5">LuxR family transcriptional regulator</fullName>
    </submittedName>
</protein>
<dbReference type="GO" id="GO:0003677">
    <property type="term" value="F:DNA binding"/>
    <property type="evidence" value="ECO:0007669"/>
    <property type="project" value="UniProtKB-KW"/>
</dbReference>
<evidence type="ECO:0000256" key="2">
    <source>
        <dbReference type="ARBA" id="ARBA00023125"/>
    </source>
</evidence>
<dbReference type="OrthoDB" id="7826109at2"/>
<sequence length="162" mass="17902">MASTQFEISETLGQLNALSPAGYALGIHIEYTTPKFMFQTYPKDWLDYYSRNGLVMSDPMVAWAFEQDGATRWSALEDPAGVMVKAAEHGLAYGVVVSIASDDSRTICGFANGEREFTDEEIATIQALVTKIHDNTADTARLDSKTVEQLKKMSIMVTHPRS</sequence>
<evidence type="ECO:0000313" key="6">
    <source>
        <dbReference type="Proteomes" id="UP000186997"/>
    </source>
</evidence>
<dbReference type="AlphaFoldDB" id="A0A1R3WU44"/>
<accession>A0A1R3WU44</accession>
<dbReference type="EMBL" id="FTPR01000001">
    <property type="protein sequence ID" value="SIT80270.1"/>
    <property type="molecule type" value="Genomic_DNA"/>
</dbReference>
<name>A0A1R3WU44_9RHOB</name>
<dbReference type="InterPro" id="IPR005143">
    <property type="entry name" value="TF_LuxR_autoind-bd_dom"/>
</dbReference>
<keyword evidence="6" id="KW-1185">Reference proteome</keyword>
<dbReference type="InterPro" id="IPR036693">
    <property type="entry name" value="TF_LuxR_autoind-bd_dom_sf"/>
</dbReference>
<keyword evidence="2" id="KW-0238">DNA-binding</keyword>
<reference evidence="6" key="1">
    <citation type="submission" date="2017-01" db="EMBL/GenBank/DDBJ databases">
        <authorList>
            <person name="Varghese N."/>
            <person name="Submissions S."/>
        </authorList>
    </citation>
    <scope>NUCLEOTIDE SEQUENCE [LARGE SCALE GENOMIC DNA]</scope>
    <source>
        <strain evidence="6">DSM 29591</strain>
    </source>
</reference>
<dbReference type="SUPFAM" id="SSF75516">
    <property type="entry name" value="Pheromone-binding domain of LuxR-like quorum-sensing transcription factors"/>
    <property type="match status" value="1"/>
</dbReference>
<evidence type="ECO:0000256" key="1">
    <source>
        <dbReference type="ARBA" id="ARBA00023015"/>
    </source>
</evidence>
<gene>
    <name evidence="5" type="ORF">SAMN05421665_1080</name>
</gene>